<feature type="region of interest" description="Disordered" evidence="10">
    <location>
        <begin position="26"/>
        <end position="91"/>
    </location>
</feature>
<name>A0A1Q8S2A3_9PEZI</name>
<keyword evidence="7" id="KW-0862">Zinc</keyword>
<dbReference type="PANTHER" id="PTHR45626">
    <property type="entry name" value="TRANSCRIPTION TERMINATION FACTOR 2-RELATED"/>
    <property type="match status" value="1"/>
</dbReference>
<dbReference type="GO" id="GO:0006281">
    <property type="term" value="P:DNA repair"/>
    <property type="evidence" value="ECO:0007669"/>
    <property type="project" value="TreeGrafter"/>
</dbReference>
<dbReference type="InterPro" id="IPR000330">
    <property type="entry name" value="SNF2_N"/>
</dbReference>
<keyword evidence="5" id="KW-0378">Hydrolase</keyword>
<keyword evidence="3" id="KW-0547">Nucleotide-binding</keyword>
<dbReference type="InterPro" id="IPR014001">
    <property type="entry name" value="Helicase_ATP-bd"/>
</dbReference>
<dbReference type="Proteomes" id="UP000186583">
    <property type="component" value="Unassembled WGS sequence"/>
</dbReference>
<evidence type="ECO:0000256" key="8">
    <source>
        <dbReference type="ARBA" id="ARBA00022840"/>
    </source>
</evidence>
<dbReference type="InterPro" id="IPR050628">
    <property type="entry name" value="SNF2_RAD54_helicase_TF"/>
</dbReference>
<feature type="compositionally biased region" description="Low complexity" evidence="10">
    <location>
        <begin position="426"/>
        <end position="436"/>
    </location>
</feature>
<dbReference type="PROSITE" id="PS51192">
    <property type="entry name" value="HELICASE_ATP_BIND_1"/>
    <property type="match status" value="1"/>
</dbReference>
<dbReference type="PROSITE" id="PS50089">
    <property type="entry name" value="ZF_RING_2"/>
    <property type="match status" value="1"/>
</dbReference>
<feature type="domain" description="Helicase ATP-binding" evidence="12">
    <location>
        <begin position="375"/>
        <end position="581"/>
    </location>
</feature>
<evidence type="ECO:0000259" key="12">
    <source>
        <dbReference type="PROSITE" id="PS51192"/>
    </source>
</evidence>
<dbReference type="Pfam" id="PF00176">
    <property type="entry name" value="SNF2-rel_dom"/>
    <property type="match status" value="1"/>
</dbReference>
<keyword evidence="2" id="KW-0479">Metal-binding</keyword>
<feature type="domain" description="Helicase C-terminal" evidence="13">
    <location>
        <begin position="856"/>
        <end position="1013"/>
    </location>
</feature>
<dbReference type="InterPro" id="IPR049730">
    <property type="entry name" value="SNF2/RAD54-like_C"/>
</dbReference>
<dbReference type="Gene3D" id="3.40.50.300">
    <property type="entry name" value="P-loop containing nucleotide triphosphate hydrolases"/>
    <property type="match status" value="1"/>
</dbReference>
<proteinExistence type="inferred from homology"/>
<evidence type="ECO:0000256" key="2">
    <source>
        <dbReference type="ARBA" id="ARBA00022723"/>
    </source>
</evidence>
<dbReference type="Gene3D" id="3.30.40.10">
    <property type="entry name" value="Zinc/RING finger domain, C3HC4 (zinc finger)"/>
    <property type="match status" value="1"/>
</dbReference>
<dbReference type="SUPFAM" id="SSF57850">
    <property type="entry name" value="RING/U-box"/>
    <property type="match status" value="1"/>
</dbReference>
<evidence type="ECO:0000256" key="7">
    <source>
        <dbReference type="ARBA" id="ARBA00022833"/>
    </source>
</evidence>
<comment type="caution">
    <text evidence="14">The sequence shown here is derived from an EMBL/GenBank/DDBJ whole genome shotgun (WGS) entry which is preliminary data.</text>
</comment>
<evidence type="ECO:0000259" key="13">
    <source>
        <dbReference type="PROSITE" id="PS51194"/>
    </source>
</evidence>
<evidence type="ECO:0000256" key="5">
    <source>
        <dbReference type="ARBA" id="ARBA00022801"/>
    </source>
</evidence>
<evidence type="ECO:0000313" key="14">
    <source>
        <dbReference type="EMBL" id="OLN95536.1"/>
    </source>
</evidence>
<evidence type="ECO:0000256" key="6">
    <source>
        <dbReference type="ARBA" id="ARBA00022806"/>
    </source>
</evidence>
<keyword evidence="15" id="KW-1185">Reference proteome</keyword>
<keyword evidence="6" id="KW-0347">Helicase</keyword>
<feature type="domain" description="RING-type" evidence="11">
    <location>
        <begin position="745"/>
        <end position="808"/>
    </location>
</feature>
<dbReference type="InterPro" id="IPR013083">
    <property type="entry name" value="Znf_RING/FYVE/PHD"/>
</dbReference>
<dbReference type="PROSITE" id="PS51194">
    <property type="entry name" value="HELICASE_CTER"/>
    <property type="match status" value="1"/>
</dbReference>
<dbReference type="InterPro" id="IPR017907">
    <property type="entry name" value="Znf_RING_CS"/>
</dbReference>
<dbReference type="EMBL" id="MPGH01000034">
    <property type="protein sequence ID" value="OLN95536.1"/>
    <property type="molecule type" value="Genomic_DNA"/>
</dbReference>
<organism evidence="14 15">
    <name type="scientific">Colletotrichum chlorophyti</name>
    <dbReference type="NCBI Taxonomy" id="708187"/>
    <lineage>
        <taxon>Eukaryota</taxon>
        <taxon>Fungi</taxon>
        <taxon>Dikarya</taxon>
        <taxon>Ascomycota</taxon>
        <taxon>Pezizomycotina</taxon>
        <taxon>Sordariomycetes</taxon>
        <taxon>Hypocreomycetidae</taxon>
        <taxon>Glomerellales</taxon>
        <taxon>Glomerellaceae</taxon>
        <taxon>Colletotrichum</taxon>
    </lineage>
</organism>
<dbReference type="PROSITE" id="PS00518">
    <property type="entry name" value="ZF_RING_1"/>
    <property type="match status" value="1"/>
</dbReference>
<evidence type="ECO:0000313" key="15">
    <source>
        <dbReference type="Proteomes" id="UP000186583"/>
    </source>
</evidence>
<dbReference type="GO" id="GO:0005524">
    <property type="term" value="F:ATP binding"/>
    <property type="evidence" value="ECO:0007669"/>
    <property type="project" value="UniProtKB-KW"/>
</dbReference>
<feature type="region of interest" description="Disordered" evidence="10">
    <location>
        <begin position="413"/>
        <end position="438"/>
    </location>
</feature>
<dbReference type="OrthoDB" id="448448at2759"/>
<dbReference type="SMART" id="SM00184">
    <property type="entry name" value="RING"/>
    <property type="match status" value="1"/>
</dbReference>
<evidence type="ECO:0000259" key="11">
    <source>
        <dbReference type="PROSITE" id="PS50089"/>
    </source>
</evidence>
<dbReference type="CDD" id="cd18793">
    <property type="entry name" value="SF2_C_SNF"/>
    <property type="match status" value="1"/>
</dbReference>
<protein>
    <submittedName>
        <fullName evidence="14">Putative SWI/SNF-related matrix-associated actin-dependent regulator of chromatin subfamily A member 3-like 1</fullName>
    </submittedName>
</protein>
<dbReference type="SUPFAM" id="SSF52540">
    <property type="entry name" value="P-loop containing nucleoside triphosphate hydrolases"/>
    <property type="match status" value="2"/>
</dbReference>
<comment type="similarity">
    <text evidence="1">Belongs to the SNF2/RAD54 helicase family.</text>
</comment>
<dbReference type="CDD" id="cd18008">
    <property type="entry name" value="DEXDc_SHPRH-like"/>
    <property type="match status" value="1"/>
</dbReference>
<dbReference type="GO" id="GO:0016787">
    <property type="term" value="F:hydrolase activity"/>
    <property type="evidence" value="ECO:0007669"/>
    <property type="project" value="UniProtKB-KW"/>
</dbReference>
<dbReference type="InterPro" id="IPR001650">
    <property type="entry name" value="Helicase_C-like"/>
</dbReference>
<dbReference type="InterPro" id="IPR001841">
    <property type="entry name" value="Znf_RING"/>
</dbReference>
<dbReference type="InterPro" id="IPR038718">
    <property type="entry name" value="SNF2-like_sf"/>
</dbReference>
<dbReference type="GO" id="GO:0004386">
    <property type="term" value="F:helicase activity"/>
    <property type="evidence" value="ECO:0007669"/>
    <property type="project" value="UniProtKB-KW"/>
</dbReference>
<dbReference type="STRING" id="708187.A0A1Q8S2A3"/>
<evidence type="ECO:0000256" key="10">
    <source>
        <dbReference type="SAM" id="MobiDB-lite"/>
    </source>
</evidence>
<accession>A0A1Q8S2A3</accession>
<keyword evidence="4 9" id="KW-0863">Zinc-finger</keyword>
<dbReference type="GO" id="GO:0008270">
    <property type="term" value="F:zinc ion binding"/>
    <property type="evidence" value="ECO:0007669"/>
    <property type="project" value="UniProtKB-KW"/>
</dbReference>
<dbReference type="GO" id="GO:0005634">
    <property type="term" value="C:nucleus"/>
    <property type="evidence" value="ECO:0007669"/>
    <property type="project" value="TreeGrafter"/>
</dbReference>
<dbReference type="SMART" id="SM00487">
    <property type="entry name" value="DEXDc"/>
    <property type="match status" value="1"/>
</dbReference>
<sequence length="1032" mass="114909">MASGASTPGLDGGILSYGMGSMIEGMNNVQDRATAPQPKRRKVDTPESDADIPKTMRPGGSGMLGAYVREKQKERKKDNSKSSTQTVDLTEGDDDVVMVDPANEEVCYGMLTGQLGCHKVPSPKPGTLTLFGPDFIPAVKVVLKRIIGDSTKKIQAYDHTRDIIGTVDSTTASALVPLLDSNVRLRTDCKIPSWKKRADEVPGSATSRSYPLEMTLYGQYKFARAVGKHFQRHHITLRHPNRVEKGIRYENVHAESRPTPAPGARNLAGALASYSNQPSTTYYTNPTPRTVEEIRSDVMGVFDSMGKTDELPEMTPSRIVTTELLKHQKQGLYFMTAREKNSTPEERVKGTMWQLKIGPNGQKSYYNVITGHSERQLPADAHGGLLADMMGLGKTLSILALIASSLDQANEWASRTPVQPEMPPQKAGGKASASSSLPLTNITKNTKATLLVCPLSTVTNWEEQIKQHIDSGSINYYIYHGSNRIKDVEKLAEFDLVITTYGSVSSELGARSKRKSGKYPLEEIGWFRIVLDEAHMIREVATLQFKAIVRLQASRRWAVTGTPVQNRLEDLAALLQFIRLKPFDDRNKFNRFIVDPFKACDPEIVPKLRVLVDSVTLRRLKDKIDLPPRSDHIVKLDFTPEEREVYTLFEKNAQDRVQMLAGNGVQRALGGHTYIHILRSILRLRLLCAHGKDLLNEEDLQALQGMTADMAIDLDSDDEDKKPALSDRKAYEMFELMQETNSDVCSVCSKKLGSNDDDSIESEGQEDILGHMTPCFHIICGSCIKGVKDQAKRLFTPGQSTGPCPICSAVIKPAYVEICRSRVKVEHEGPVKDKTATNGRKSFGKYTGPHTKTRALMEDLLKSKADSDANPNEPPYKSVVFSTWTSHLDLIQMALDTIGIKYVRLDGSMSRVSRTHAMDQFREDDSVHVILVSITAGGLGLNLTAGNNVYVMEPQYNPAAEAQAIDRVHRLGQKRPVRTVRYIMQNSFEEKMLELQEKKNKLASLSMDRKDRVFDKSEAARQRLADLRSLFK</sequence>
<dbReference type="AlphaFoldDB" id="A0A1Q8S2A3"/>
<evidence type="ECO:0000256" key="9">
    <source>
        <dbReference type="PROSITE-ProRule" id="PRU00175"/>
    </source>
</evidence>
<feature type="compositionally biased region" description="Basic and acidic residues" evidence="10">
    <location>
        <begin position="68"/>
        <end position="80"/>
    </location>
</feature>
<reference evidence="14 15" key="1">
    <citation type="submission" date="2016-11" db="EMBL/GenBank/DDBJ databases">
        <title>Draft Genome Assembly of Colletotrichum chlorophyti a pathogen of herbaceous plants.</title>
        <authorList>
            <person name="Gan P."/>
            <person name="Narusaka M."/>
            <person name="Tsushima A."/>
            <person name="Narusaka Y."/>
            <person name="Takano Y."/>
            <person name="Shirasu K."/>
        </authorList>
    </citation>
    <scope>NUCLEOTIDE SEQUENCE [LARGE SCALE GENOMIC DNA]</scope>
    <source>
        <strain evidence="14 15">NTL11</strain>
    </source>
</reference>
<gene>
    <name evidence="14" type="ORF">CCHL11_04923</name>
</gene>
<dbReference type="InterPro" id="IPR027417">
    <property type="entry name" value="P-loop_NTPase"/>
</dbReference>
<dbReference type="SMART" id="SM00490">
    <property type="entry name" value="HELICc"/>
    <property type="match status" value="1"/>
</dbReference>
<dbReference type="PANTHER" id="PTHR45626:SF52">
    <property type="entry name" value="SINGLE-STRANDED DNA-DEPENDENT ATPASE (EUROFUNG)"/>
    <property type="match status" value="1"/>
</dbReference>
<dbReference type="GO" id="GO:0008094">
    <property type="term" value="F:ATP-dependent activity, acting on DNA"/>
    <property type="evidence" value="ECO:0007669"/>
    <property type="project" value="TreeGrafter"/>
</dbReference>
<evidence type="ECO:0000256" key="4">
    <source>
        <dbReference type="ARBA" id="ARBA00022771"/>
    </source>
</evidence>
<keyword evidence="8" id="KW-0067">ATP-binding</keyword>
<dbReference type="Pfam" id="PF00271">
    <property type="entry name" value="Helicase_C"/>
    <property type="match status" value="1"/>
</dbReference>
<evidence type="ECO:0000256" key="3">
    <source>
        <dbReference type="ARBA" id="ARBA00022741"/>
    </source>
</evidence>
<dbReference type="Gene3D" id="3.40.50.10810">
    <property type="entry name" value="Tandem AAA-ATPase domain"/>
    <property type="match status" value="1"/>
</dbReference>
<evidence type="ECO:0000256" key="1">
    <source>
        <dbReference type="ARBA" id="ARBA00007025"/>
    </source>
</evidence>